<dbReference type="AlphaFoldDB" id="A4SB38"/>
<evidence type="ECO:0000313" key="3">
    <source>
        <dbReference type="Proteomes" id="UP000001568"/>
    </source>
</evidence>
<name>A4SB38_OSTLU</name>
<accession>A4SB38</accession>
<reference evidence="2 3" key="1">
    <citation type="journal article" date="2007" name="Proc. Natl. Acad. Sci. U.S.A.">
        <title>The tiny eukaryote Ostreococcus provides genomic insights into the paradox of plankton speciation.</title>
        <authorList>
            <person name="Palenik B."/>
            <person name="Grimwood J."/>
            <person name="Aerts A."/>
            <person name="Rouze P."/>
            <person name="Salamov A."/>
            <person name="Putnam N."/>
            <person name="Dupont C."/>
            <person name="Jorgensen R."/>
            <person name="Derelle E."/>
            <person name="Rombauts S."/>
            <person name="Zhou K."/>
            <person name="Otillar R."/>
            <person name="Merchant S.S."/>
            <person name="Podell S."/>
            <person name="Gaasterland T."/>
            <person name="Napoli C."/>
            <person name="Gendler K."/>
            <person name="Manuell A."/>
            <person name="Tai V."/>
            <person name="Vallon O."/>
            <person name="Piganeau G."/>
            <person name="Jancek S."/>
            <person name="Heijde M."/>
            <person name="Jabbari K."/>
            <person name="Bowler C."/>
            <person name="Lohr M."/>
            <person name="Robbens S."/>
            <person name="Werner G."/>
            <person name="Dubchak I."/>
            <person name="Pazour G.J."/>
            <person name="Ren Q."/>
            <person name="Paulsen I."/>
            <person name="Delwiche C."/>
            <person name="Schmutz J."/>
            <person name="Rokhsar D."/>
            <person name="Van de Peer Y."/>
            <person name="Moreau H."/>
            <person name="Grigoriev I.V."/>
        </authorList>
    </citation>
    <scope>NUCLEOTIDE SEQUENCE [LARGE SCALE GENOMIC DNA]</scope>
    <source>
        <strain evidence="2 3">CCE9901</strain>
    </source>
</reference>
<dbReference type="KEGG" id="olu:OSTLU_29475"/>
<evidence type="ECO:0000313" key="2">
    <source>
        <dbReference type="EMBL" id="ABP01027.1"/>
    </source>
</evidence>
<proteinExistence type="predicted"/>
<dbReference type="OrthoDB" id="10376425at2759"/>
<dbReference type="EMBL" id="CP000600">
    <property type="protein sequence ID" value="ABP01027.1"/>
    <property type="molecule type" value="Genomic_DNA"/>
</dbReference>
<dbReference type="GeneID" id="5006767"/>
<keyword evidence="3" id="KW-1185">Reference proteome</keyword>
<keyword evidence="1" id="KW-0732">Signal</keyword>
<evidence type="ECO:0000256" key="1">
    <source>
        <dbReference type="SAM" id="SignalP"/>
    </source>
</evidence>
<dbReference type="HOGENOM" id="CLU_1157783_0_0_1"/>
<sequence length="242" mass="26797">MARRRATATRTATRALVAALAALALEATTTRATTAAEEASFYRTTYSPNDATTCEVGPYGWFCEPSNIEYSTQIWDPNTAYEADDVTASTSECAYCGICATCETGNLTCVRNAAAVCYESCTDDEVRARLATCDVEMETCMSLYHDVVRYDLRESVGYAYEFYVNEFNGSDAWLGTRSEPWKTLARAERRVRFIRTVTEASGLGKELSAPIQVWIRDLKADGGLDAKNNTHNGRYSGKTYLK</sequence>
<dbReference type="OMA" id="GPYGWFC"/>
<protein>
    <recommendedName>
        <fullName evidence="4">VDE lipocalin domain-containing protein</fullName>
    </recommendedName>
</protein>
<organism evidence="2 3">
    <name type="scientific">Ostreococcus lucimarinus (strain CCE9901)</name>
    <dbReference type="NCBI Taxonomy" id="436017"/>
    <lineage>
        <taxon>Eukaryota</taxon>
        <taxon>Viridiplantae</taxon>
        <taxon>Chlorophyta</taxon>
        <taxon>Mamiellophyceae</taxon>
        <taxon>Mamiellales</taxon>
        <taxon>Bathycoccaceae</taxon>
        <taxon>Ostreococcus</taxon>
    </lineage>
</organism>
<gene>
    <name evidence="2" type="ORF">OSTLU_29475</name>
</gene>
<dbReference type="Proteomes" id="UP000001568">
    <property type="component" value="Chromosome 20"/>
</dbReference>
<evidence type="ECO:0008006" key="4">
    <source>
        <dbReference type="Google" id="ProtNLM"/>
    </source>
</evidence>
<dbReference type="Gramene" id="ABP01027">
    <property type="protein sequence ID" value="ABP01027"/>
    <property type="gene ID" value="OSTLU_29475"/>
</dbReference>
<feature type="signal peptide" evidence="1">
    <location>
        <begin position="1"/>
        <end position="32"/>
    </location>
</feature>
<dbReference type="RefSeq" id="XP_001422710.1">
    <property type="nucleotide sequence ID" value="XM_001422673.1"/>
</dbReference>
<feature type="chain" id="PRO_5002671967" description="VDE lipocalin domain-containing protein" evidence="1">
    <location>
        <begin position="33"/>
        <end position="242"/>
    </location>
</feature>